<evidence type="ECO:0000313" key="1">
    <source>
        <dbReference type="EMBL" id="MEW9492094.1"/>
    </source>
</evidence>
<organism evidence="1 2">
    <name type="scientific">Candidatus Aramenus sulfurataquae</name>
    <dbReference type="NCBI Taxonomy" id="1326980"/>
    <lineage>
        <taxon>Archaea</taxon>
        <taxon>Thermoproteota</taxon>
        <taxon>Thermoprotei</taxon>
        <taxon>Sulfolobales</taxon>
        <taxon>Sulfolobaceae</taxon>
        <taxon>Candidatus Aramenus</taxon>
    </lineage>
</organism>
<name>A0ACC6TQL5_9CREN</name>
<sequence length="357" mass="40252">MTISLKIRTSNQFIYYSKDSKIGVIIYLIPENSSQVKNIHFIIAVDNSPSMMKDGKFQTAVESAQRLISSLPKDNMVTLILFSNHPRVIYTGNTGIYVPVPTEKGATTRFHELIKYVIELSSRYQMPTRAILLTDGKPVDKRNVKDYEKLSFPANLQIIAIGIGRDYNEVILKRLADMTAGLFYHIEDSSQLPQLFQEQSSNGVFATNVRVNVPQGFSPLNFDMPIRIPIVEGLVAVYGVMNVPPGDKDFEVPIIVTYNDPSNSQERTLNQTVVLKRAPDQVVEANVNKEVEAEIQYYTLLRDYTNALESGKEATKILQKLREAAEATRREDLIEATQRLTGDSKVDLSEATKKMRK</sequence>
<accession>A0ACC6TQL5</accession>
<protein>
    <submittedName>
        <fullName evidence="1">VWA domain-containing protein</fullName>
    </submittedName>
</protein>
<dbReference type="Proteomes" id="UP000053480">
    <property type="component" value="Unassembled WGS sequence"/>
</dbReference>
<comment type="caution">
    <text evidence="1">The sequence shown here is derived from an EMBL/GenBank/DDBJ whole genome shotgun (WGS) entry which is preliminary data.</text>
</comment>
<reference evidence="1" key="1">
    <citation type="submission" date="2024-07" db="EMBL/GenBank/DDBJ databases">
        <title>Metagenome and Metagenome-Assembled Genomes of Archaea from a hot spring from the geothermal field of Los Azufres, Mexico.</title>
        <authorList>
            <person name="Marin-Paredes R."/>
            <person name="Martinez-Romero E."/>
            <person name="Servin-Garciduenas L.E."/>
        </authorList>
    </citation>
    <scope>NUCLEOTIDE SEQUENCE</scope>
    <source>
        <strain evidence="1">AZ1-454</strain>
    </source>
</reference>
<evidence type="ECO:0000313" key="2">
    <source>
        <dbReference type="Proteomes" id="UP000053480"/>
    </source>
</evidence>
<proteinExistence type="predicted"/>
<gene>
    <name evidence="1" type="ORF">TQ35_0007850</name>
</gene>
<dbReference type="EMBL" id="JZWS03000011">
    <property type="protein sequence ID" value="MEW9492094.1"/>
    <property type="molecule type" value="Genomic_DNA"/>
</dbReference>